<evidence type="ECO:0000256" key="4">
    <source>
        <dbReference type="ARBA" id="ARBA00012944"/>
    </source>
</evidence>
<dbReference type="Pfam" id="PF01059">
    <property type="entry name" value="Oxidored_q5_N"/>
    <property type="match status" value="1"/>
</dbReference>
<comment type="similarity">
    <text evidence="3 17">Belongs to the complex I subunit 4 family.</text>
</comment>
<keyword evidence="8 17" id="KW-0812">Transmembrane</keyword>
<feature type="transmembrane region" description="Helical" evidence="17">
    <location>
        <begin position="418"/>
        <end position="439"/>
    </location>
</feature>
<accession>A0A7T8ZST2</accession>
<comment type="catalytic activity">
    <reaction evidence="16 17">
        <text>a ubiquinone + NADH + 5 H(+)(in) = a ubiquinol + NAD(+) + 4 H(+)(out)</text>
        <dbReference type="Rhea" id="RHEA:29091"/>
        <dbReference type="Rhea" id="RHEA-COMP:9565"/>
        <dbReference type="Rhea" id="RHEA-COMP:9566"/>
        <dbReference type="ChEBI" id="CHEBI:15378"/>
        <dbReference type="ChEBI" id="CHEBI:16389"/>
        <dbReference type="ChEBI" id="CHEBI:17976"/>
        <dbReference type="ChEBI" id="CHEBI:57540"/>
        <dbReference type="ChEBI" id="CHEBI:57945"/>
        <dbReference type="EC" id="7.1.1.2"/>
    </reaction>
</comment>
<evidence type="ECO:0000256" key="3">
    <source>
        <dbReference type="ARBA" id="ARBA00009025"/>
    </source>
</evidence>
<dbReference type="GO" id="GO:0008137">
    <property type="term" value="F:NADH dehydrogenase (ubiquinone) activity"/>
    <property type="evidence" value="ECO:0007669"/>
    <property type="project" value="UniProtKB-UniRule"/>
</dbReference>
<keyword evidence="9" id="KW-1278">Translocase</keyword>
<evidence type="ECO:0000256" key="2">
    <source>
        <dbReference type="ARBA" id="ARBA00004225"/>
    </source>
</evidence>
<dbReference type="GO" id="GO:0048039">
    <property type="term" value="F:ubiquinone binding"/>
    <property type="evidence" value="ECO:0007669"/>
    <property type="project" value="TreeGrafter"/>
</dbReference>
<dbReference type="EC" id="7.1.1.2" evidence="4 17"/>
<geneLocation type="mitochondrion" evidence="20"/>
<dbReference type="InterPro" id="IPR000260">
    <property type="entry name" value="NADH4_N"/>
</dbReference>
<evidence type="ECO:0000256" key="9">
    <source>
        <dbReference type="ARBA" id="ARBA00022967"/>
    </source>
</evidence>
<keyword evidence="10 17" id="KW-0249">Electron transport</keyword>
<dbReference type="AlphaFoldDB" id="A0A7T8ZST2"/>
<feature type="transmembrane region" description="Helical" evidence="17">
    <location>
        <begin position="7"/>
        <end position="35"/>
    </location>
</feature>
<feature type="domain" description="NADH:ubiquinone oxidoreductase chain 4 N-terminal" evidence="19">
    <location>
        <begin position="1"/>
        <end position="100"/>
    </location>
</feature>
<evidence type="ECO:0000256" key="5">
    <source>
        <dbReference type="ARBA" id="ARBA00021006"/>
    </source>
</evidence>
<keyword evidence="11 17" id="KW-1133">Transmembrane helix</keyword>
<feature type="domain" description="NADH:quinone oxidoreductase/Mrp antiporter transmembrane" evidence="18">
    <location>
        <begin position="104"/>
        <end position="386"/>
    </location>
</feature>
<name>A0A7T8ZST2_BROLO</name>
<dbReference type="PRINTS" id="PR01437">
    <property type="entry name" value="NUOXDRDTASE4"/>
</dbReference>
<comment type="function">
    <text evidence="1">Core subunit of the mitochondrial membrane respiratory chain NADH dehydrogenase (Complex I) that is believed to belong to the minimal assembly required for catalysis. Complex I functions in the transfer of electrons from NADH to the respiratory chain. The immediate electron acceptor for the enzyme is believed to be ubiquinone.</text>
</comment>
<keyword evidence="7 17" id="KW-0679">Respiratory chain</keyword>
<evidence type="ECO:0000256" key="1">
    <source>
        <dbReference type="ARBA" id="ARBA00003257"/>
    </source>
</evidence>
<sequence>MMKLILMLFMLMPVCVVNFYIFGMFLFWACFLMLLSCNFSYLWIGVSFNFGVDCLSYCLIILSIWVSGLMIIASTKISVDKKYPGVFSLSLLFLLLSLVFVFCSLNLMLFYIFFEISLIPLLFIILGWGYQPERLLAGMYLMFYTLLFSLPMMVALFYIYFQGFSLMIFNLGIVESGFMYMLIVFVFLVKMPMFMIHLWLPKAHVEAPVAGSMILAGVMLKLGGYGLIRFLKLFMYFNYKINMVILTFSIMGGVIISVLCMFQVDMKSLIAYSSVSHMSLVLGGILTFNSLGFLGGFIMMIAHGLCSSGLFVLANIYYERFNSRSMYMLKGLINLFPGMCFWMFMLCISNMAAPPSLNLVGEIILLGSLISYNYMYMIPLSFLSFMGACYSIYLFSYSQHGKLYSNSFSCFSSKCQEYMLLFLHWFPLNVMILFSDMFVL</sequence>
<dbReference type="Pfam" id="PF00361">
    <property type="entry name" value="Proton_antipo_M"/>
    <property type="match status" value="1"/>
</dbReference>
<dbReference type="GO" id="GO:0031966">
    <property type="term" value="C:mitochondrial membrane"/>
    <property type="evidence" value="ECO:0007669"/>
    <property type="project" value="UniProtKB-SubCell"/>
</dbReference>
<keyword evidence="12 17" id="KW-0520">NAD</keyword>
<evidence type="ECO:0000256" key="14">
    <source>
        <dbReference type="ARBA" id="ARBA00023128"/>
    </source>
</evidence>
<proteinExistence type="inferred from homology"/>
<reference evidence="20" key="1">
    <citation type="journal article" date="2020" name="Mitochondrial DNA Part B Resour">
        <title>Complete mitochondrial genome of coconut hispine beetle Brontispa longissima (Coleoptera: Chrysomelidae: Cassidinae).</title>
        <authorList>
            <person name="Meng R."/>
            <person name="Ao S."/>
            <person name="Xu W."/>
            <person name="Lv B."/>
            <person name="Cai B."/>
        </authorList>
    </citation>
    <scope>NUCLEOTIDE SEQUENCE</scope>
</reference>
<keyword evidence="13 17" id="KW-0830">Ubiquinone</keyword>
<evidence type="ECO:0000313" key="20">
    <source>
        <dbReference type="EMBL" id="QQQ89068.1"/>
    </source>
</evidence>
<evidence type="ECO:0000256" key="11">
    <source>
        <dbReference type="ARBA" id="ARBA00022989"/>
    </source>
</evidence>
<dbReference type="GeneID" id="63383713"/>
<evidence type="ECO:0000256" key="7">
    <source>
        <dbReference type="ARBA" id="ARBA00022660"/>
    </source>
</evidence>
<feature type="transmembrane region" description="Helical" evidence="17">
    <location>
        <begin position="41"/>
        <end position="71"/>
    </location>
</feature>
<evidence type="ECO:0000259" key="19">
    <source>
        <dbReference type="Pfam" id="PF01059"/>
    </source>
</evidence>
<evidence type="ECO:0000256" key="10">
    <source>
        <dbReference type="ARBA" id="ARBA00022982"/>
    </source>
</evidence>
<feature type="transmembrane region" description="Helical" evidence="17">
    <location>
        <begin position="83"/>
        <end position="102"/>
    </location>
</feature>
<comment type="subcellular location">
    <subcellularLocation>
        <location evidence="2 17">Mitochondrion membrane</location>
        <topology evidence="2 17">Multi-pass membrane protein</topology>
    </subcellularLocation>
</comment>
<protein>
    <recommendedName>
        <fullName evidence="5 17">NADH-ubiquinone oxidoreductase chain 4</fullName>
        <ecNumber evidence="4 17">7.1.1.2</ecNumber>
    </recommendedName>
</protein>
<evidence type="ECO:0000256" key="8">
    <source>
        <dbReference type="ARBA" id="ARBA00022692"/>
    </source>
</evidence>
<evidence type="ECO:0000259" key="18">
    <source>
        <dbReference type="Pfam" id="PF00361"/>
    </source>
</evidence>
<evidence type="ECO:0000256" key="6">
    <source>
        <dbReference type="ARBA" id="ARBA00022448"/>
    </source>
</evidence>
<keyword evidence="6 17" id="KW-0813">Transport</keyword>
<dbReference type="RefSeq" id="YP_010035830.1">
    <property type="nucleotide sequence ID" value="NC_053935.1"/>
</dbReference>
<feature type="transmembrane region" description="Helical" evidence="17">
    <location>
        <begin position="294"/>
        <end position="317"/>
    </location>
</feature>
<dbReference type="GO" id="GO:0015990">
    <property type="term" value="P:electron transport coupled proton transport"/>
    <property type="evidence" value="ECO:0007669"/>
    <property type="project" value="TreeGrafter"/>
</dbReference>
<dbReference type="PANTHER" id="PTHR43507">
    <property type="entry name" value="NADH-UBIQUINONE OXIDOREDUCTASE CHAIN 4"/>
    <property type="match status" value="1"/>
</dbReference>
<evidence type="ECO:0000256" key="13">
    <source>
        <dbReference type="ARBA" id="ARBA00023075"/>
    </source>
</evidence>
<evidence type="ECO:0000256" key="17">
    <source>
        <dbReference type="RuleBase" id="RU003297"/>
    </source>
</evidence>
<feature type="transmembrane region" description="Helical" evidence="17">
    <location>
        <begin position="108"/>
        <end position="129"/>
    </location>
</feature>
<organism evidence="20">
    <name type="scientific">Brontispa longissima</name>
    <name type="common">Coconut leaf beetle</name>
    <name type="synonym">Coconut hispine beetle</name>
    <dbReference type="NCBI Taxonomy" id="111217"/>
    <lineage>
        <taxon>Eukaryota</taxon>
        <taxon>Metazoa</taxon>
        <taxon>Ecdysozoa</taxon>
        <taxon>Arthropoda</taxon>
        <taxon>Hexapoda</taxon>
        <taxon>Insecta</taxon>
        <taxon>Pterygota</taxon>
        <taxon>Neoptera</taxon>
        <taxon>Endopterygota</taxon>
        <taxon>Coleoptera</taxon>
        <taxon>Polyphaga</taxon>
        <taxon>Cucujiformia</taxon>
        <taxon>Chrysomeloidea</taxon>
        <taxon>Chrysomelidae</taxon>
        <taxon>Cassidinae</taxon>
        <taxon>Brontispa</taxon>
    </lineage>
</organism>
<dbReference type="GO" id="GO:0042773">
    <property type="term" value="P:ATP synthesis coupled electron transport"/>
    <property type="evidence" value="ECO:0007669"/>
    <property type="project" value="InterPro"/>
</dbReference>
<evidence type="ECO:0000256" key="16">
    <source>
        <dbReference type="ARBA" id="ARBA00049551"/>
    </source>
</evidence>
<keyword evidence="15 17" id="KW-0472">Membrane</keyword>
<dbReference type="InterPro" id="IPR003918">
    <property type="entry name" value="NADH_UbQ_OxRdtase"/>
</dbReference>
<feature type="transmembrane region" description="Helical" evidence="17">
    <location>
        <begin position="329"/>
        <end position="353"/>
    </location>
</feature>
<evidence type="ECO:0000256" key="12">
    <source>
        <dbReference type="ARBA" id="ARBA00023027"/>
    </source>
</evidence>
<dbReference type="EMBL" id="MN052901">
    <property type="protein sequence ID" value="QQQ89068.1"/>
    <property type="molecule type" value="Genomic_DNA"/>
</dbReference>
<dbReference type="CTD" id="4538"/>
<dbReference type="PANTHER" id="PTHR43507:SF20">
    <property type="entry name" value="NADH-UBIQUINONE OXIDOREDUCTASE CHAIN 4"/>
    <property type="match status" value="1"/>
</dbReference>
<feature type="transmembrane region" description="Helical" evidence="17">
    <location>
        <begin position="141"/>
        <end position="161"/>
    </location>
</feature>
<evidence type="ECO:0000256" key="15">
    <source>
        <dbReference type="ARBA" id="ARBA00023136"/>
    </source>
</evidence>
<feature type="transmembrane region" description="Helical" evidence="17">
    <location>
        <begin position="243"/>
        <end position="262"/>
    </location>
</feature>
<dbReference type="InterPro" id="IPR001750">
    <property type="entry name" value="ND/Mrp_TM"/>
</dbReference>
<comment type="function">
    <text evidence="17">Core subunit of the mitochondrial membrane respiratory chain NADH dehydrogenase (Complex I) which catalyzes electron transfer from NADH through the respiratory chain, using ubiquinone as an electron acceptor. Essential for the catalytic activity and assembly of complex I.</text>
</comment>
<dbReference type="GO" id="GO:0003954">
    <property type="term" value="F:NADH dehydrogenase activity"/>
    <property type="evidence" value="ECO:0007669"/>
    <property type="project" value="TreeGrafter"/>
</dbReference>
<feature type="transmembrane region" description="Helical" evidence="17">
    <location>
        <begin position="167"/>
        <end position="189"/>
    </location>
</feature>
<feature type="transmembrane region" description="Helical" evidence="17">
    <location>
        <begin position="209"/>
        <end position="231"/>
    </location>
</feature>
<keyword evidence="14 17" id="KW-0496">Mitochondrion</keyword>
<gene>
    <name evidence="20" type="primary">ND4</name>
</gene>
<feature type="transmembrane region" description="Helical" evidence="17">
    <location>
        <begin position="373"/>
        <end position="397"/>
    </location>
</feature>